<dbReference type="Gene3D" id="1.20.1510.10">
    <property type="entry name" value="Cation efflux protein transmembrane domain"/>
    <property type="match status" value="1"/>
</dbReference>
<keyword evidence="3" id="KW-0813">Transport</keyword>
<feature type="transmembrane region" description="Helical" evidence="8">
    <location>
        <begin position="118"/>
        <end position="140"/>
    </location>
</feature>
<sequence>MSNRNHTLNVSAGIASVVVAVTLVALKLWALIETGALSVAASLADNALDVMMSVGALAAISYAARPPDEDHAFGHSSAEDLVALVQSALVLLSAAVIGSVAASRLWAVDAAPVKSETAGIVVMIVAVVMTGALVLWQRYVAKATGNRVVAADSLHYLGDLLPTSGVLIALAASSWWELPRVDSVIALMAALWLARSGLSIGRGAWDALMDHAAAPEVLDKINAIAADWPGLTGHHDLKTRMAGSKTFISMHVELDGRQSLNDAHAVADALEHKLEETVPGAEVIIHLDPVGPGSGRIARG</sequence>
<evidence type="ECO:0000256" key="5">
    <source>
        <dbReference type="ARBA" id="ARBA00022692"/>
    </source>
</evidence>
<comment type="caution">
    <text evidence="11">The sequence shown here is derived from an EMBL/GenBank/DDBJ whole genome shotgun (WGS) entry which is preliminary data.</text>
</comment>
<evidence type="ECO:0000256" key="6">
    <source>
        <dbReference type="ARBA" id="ARBA00022989"/>
    </source>
</evidence>
<dbReference type="InterPro" id="IPR050291">
    <property type="entry name" value="CDF_Transporter"/>
</dbReference>
<keyword evidence="4" id="KW-1003">Cell membrane</keyword>
<dbReference type="Pfam" id="PF01545">
    <property type="entry name" value="Cation_efflux"/>
    <property type="match status" value="1"/>
</dbReference>
<keyword evidence="12" id="KW-1185">Reference proteome</keyword>
<dbReference type="InterPro" id="IPR058533">
    <property type="entry name" value="Cation_efflux_TM"/>
</dbReference>
<keyword evidence="6 8" id="KW-1133">Transmembrane helix</keyword>
<dbReference type="SUPFAM" id="SSF160240">
    <property type="entry name" value="Cation efflux protein cytoplasmic domain-like"/>
    <property type="match status" value="1"/>
</dbReference>
<dbReference type="NCBIfam" id="TIGR01297">
    <property type="entry name" value="CDF"/>
    <property type="match status" value="1"/>
</dbReference>
<feature type="transmembrane region" description="Helical" evidence="8">
    <location>
        <begin position="12"/>
        <end position="31"/>
    </location>
</feature>
<name>A0ABT3GVU8_9RHOB</name>
<dbReference type="Pfam" id="PF16916">
    <property type="entry name" value="ZT_dimer"/>
    <property type="match status" value="1"/>
</dbReference>
<evidence type="ECO:0000256" key="4">
    <source>
        <dbReference type="ARBA" id="ARBA00022475"/>
    </source>
</evidence>
<comment type="similarity">
    <text evidence="2">Belongs to the cation diffusion facilitator (CDF) transporter (TC 2.A.4) family.</text>
</comment>
<proteinExistence type="inferred from homology"/>
<dbReference type="Gene3D" id="3.30.70.1350">
    <property type="entry name" value="Cation efflux protein, cytoplasmic domain"/>
    <property type="match status" value="1"/>
</dbReference>
<dbReference type="SUPFAM" id="SSF161111">
    <property type="entry name" value="Cation efflux protein transmembrane domain-like"/>
    <property type="match status" value="1"/>
</dbReference>
<reference evidence="11 12" key="1">
    <citation type="submission" date="2022-10" db="EMBL/GenBank/DDBJ databases">
        <title>Pararhodobacter sp. nov., isolated from marine algae.</title>
        <authorList>
            <person name="Choi B.J."/>
            <person name="Kim J.M."/>
            <person name="Lee J.K."/>
            <person name="Choi D.G."/>
            <person name="Jeon C.O."/>
        </authorList>
    </citation>
    <scope>NUCLEOTIDE SEQUENCE [LARGE SCALE GENOMIC DNA]</scope>
    <source>
        <strain evidence="11 12">ZQ420</strain>
    </source>
</reference>
<accession>A0ABT3GVU8</accession>
<dbReference type="RefSeq" id="WP_264504707.1">
    <property type="nucleotide sequence ID" value="NZ_JAPDFL010000001.1"/>
</dbReference>
<evidence type="ECO:0000313" key="11">
    <source>
        <dbReference type="EMBL" id="MCW1931605.1"/>
    </source>
</evidence>
<dbReference type="PANTHER" id="PTHR43840:SF41">
    <property type="entry name" value="CATION-EFFLUX PUMP FIEF"/>
    <property type="match status" value="1"/>
</dbReference>
<evidence type="ECO:0000259" key="10">
    <source>
        <dbReference type="Pfam" id="PF16916"/>
    </source>
</evidence>
<dbReference type="InterPro" id="IPR027469">
    <property type="entry name" value="Cation_efflux_TMD_sf"/>
</dbReference>
<dbReference type="PANTHER" id="PTHR43840">
    <property type="entry name" value="MITOCHONDRIAL METAL TRANSPORTER 1-RELATED"/>
    <property type="match status" value="1"/>
</dbReference>
<dbReference type="Proteomes" id="UP001208938">
    <property type="component" value="Unassembled WGS sequence"/>
</dbReference>
<feature type="transmembrane region" description="Helical" evidence="8">
    <location>
        <begin position="84"/>
        <end position="106"/>
    </location>
</feature>
<dbReference type="InterPro" id="IPR036837">
    <property type="entry name" value="Cation_efflux_CTD_sf"/>
</dbReference>
<protein>
    <submittedName>
        <fullName evidence="11">Cation diffusion facilitator family transporter</fullName>
    </submittedName>
</protein>
<evidence type="ECO:0000256" key="2">
    <source>
        <dbReference type="ARBA" id="ARBA00008114"/>
    </source>
</evidence>
<evidence type="ECO:0000313" key="12">
    <source>
        <dbReference type="Proteomes" id="UP001208938"/>
    </source>
</evidence>
<evidence type="ECO:0000256" key="7">
    <source>
        <dbReference type="ARBA" id="ARBA00023136"/>
    </source>
</evidence>
<organism evidence="11 12">
    <name type="scientific">Pararhodobacter zhoushanensis</name>
    <dbReference type="NCBI Taxonomy" id="2479545"/>
    <lineage>
        <taxon>Bacteria</taxon>
        <taxon>Pseudomonadati</taxon>
        <taxon>Pseudomonadota</taxon>
        <taxon>Alphaproteobacteria</taxon>
        <taxon>Rhodobacterales</taxon>
        <taxon>Paracoccaceae</taxon>
        <taxon>Pararhodobacter</taxon>
    </lineage>
</organism>
<feature type="domain" description="Cation efflux protein cytoplasmic" evidence="10">
    <location>
        <begin position="215"/>
        <end position="289"/>
    </location>
</feature>
<dbReference type="EMBL" id="JAPDFL010000001">
    <property type="protein sequence ID" value="MCW1931605.1"/>
    <property type="molecule type" value="Genomic_DNA"/>
</dbReference>
<feature type="domain" description="Cation efflux protein transmembrane" evidence="9">
    <location>
        <begin position="14"/>
        <end position="209"/>
    </location>
</feature>
<dbReference type="InterPro" id="IPR027470">
    <property type="entry name" value="Cation_efflux_CTD"/>
</dbReference>
<gene>
    <name evidence="11" type="ORF">OKW52_04840</name>
</gene>
<evidence type="ECO:0000256" key="3">
    <source>
        <dbReference type="ARBA" id="ARBA00022448"/>
    </source>
</evidence>
<evidence type="ECO:0000256" key="1">
    <source>
        <dbReference type="ARBA" id="ARBA00004141"/>
    </source>
</evidence>
<keyword evidence="5 8" id="KW-0812">Transmembrane</keyword>
<dbReference type="InterPro" id="IPR002524">
    <property type="entry name" value="Cation_efflux"/>
</dbReference>
<comment type="subcellular location">
    <subcellularLocation>
        <location evidence="1">Membrane</location>
        <topology evidence="1">Multi-pass membrane protein</topology>
    </subcellularLocation>
</comment>
<evidence type="ECO:0000256" key="8">
    <source>
        <dbReference type="SAM" id="Phobius"/>
    </source>
</evidence>
<evidence type="ECO:0000259" key="9">
    <source>
        <dbReference type="Pfam" id="PF01545"/>
    </source>
</evidence>
<keyword evidence="7 8" id="KW-0472">Membrane</keyword>